<accession>A0A977KNK3</accession>
<proteinExistence type="predicted"/>
<evidence type="ECO:0000313" key="2">
    <source>
        <dbReference type="Proteomes" id="UP001063033"/>
    </source>
</evidence>
<dbReference type="EMBL" id="OP297545">
    <property type="protein sequence ID" value="UXE04755.1"/>
    <property type="molecule type" value="Genomic_DNA"/>
</dbReference>
<dbReference type="KEGG" id="vg:80020014"/>
<organism evidence="1 2">
    <name type="scientific">Arthrobacter phage Shambre1</name>
    <dbReference type="NCBI Taxonomy" id="2927284"/>
    <lineage>
        <taxon>Viruses</taxon>
        <taxon>Duplodnaviria</taxon>
        <taxon>Heunggongvirae</taxon>
        <taxon>Uroviricota</taxon>
        <taxon>Caudoviricetes</taxon>
        <taxon>Bismarckvirus</taxon>
        <taxon>Bismarckvirus shambre1</taxon>
    </lineage>
</organism>
<dbReference type="RefSeq" id="YP_010755361.1">
    <property type="nucleotide sequence ID" value="NC_073469.1"/>
</dbReference>
<sequence>MTALTSTSPLELTIRVGDTSEILGINMEITQEGLPGWYGGGVGVRRTDSDKIGKHGIYSEPGTRGGRLVSVQGAYWADSVNEAAAVVDDLNALLAEGTEGRLTVIDEPFGTRWADCYLTGTPDVEWDGTESGTFAFDVICPDPRKYGDVFSRNAAPAADAGAMRTQPLFGGPVRGILAYGPGGDTGTLTIRNTGTAEISPFIRVDGDSPGFTVTEIETQRRIVYNEGVPAGHWLEINTTTGTVMLDGIAPRNLVVAQWPLVPGRSARTYMFESAGTTPMLTMTAAPAWW</sequence>
<protein>
    <submittedName>
        <fullName evidence="1">Minor tail protein</fullName>
    </submittedName>
</protein>
<evidence type="ECO:0000313" key="1">
    <source>
        <dbReference type="EMBL" id="UXE04755.1"/>
    </source>
</evidence>
<dbReference type="GeneID" id="80020014"/>
<dbReference type="Gene3D" id="2.40.30.200">
    <property type="match status" value="1"/>
</dbReference>
<name>A0A977KNK3_9CAUD</name>
<reference evidence="1" key="1">
    <citation type="submission" date="2022-08" db="EMBL/GenBank/DDBJ databases">
        <authorList>
            <person name="Dojs M.A."/>
            <person name="Fleischacker C.L."/>
            <person name="Jackson S.M."/>
            <person name="Feiring S.B."/>
            <person name="Webb R.J."/>
            <person name="Schaefbauer A.B."/>
            <person name="Vigness C.A."/>
            <person name="Boyle B.L."/>
            <person name="Frank J.R."/>
            <person name="Fleischacker T.C."/>
            <person name="Ackerman S.B."/>
            <person name="Balish M.F."/>
            <person name="Garlena R.A."/>
            <person name="Russell D.A."/>
            <person name="Jacobs-Sera D."/>
            <person name="Hatfull G.F."/>
        </authorList>
    </citation>
    <scope>NUCLEOTIDE SEQUENCE</scope>
</reference>
<gene>
    <name evidence="1" type="primary">18</name>
    <name evidence="1" type="ORF">SEA_SHAMBRE1_18</name>
</gene>
<dbReference type="Proteomes" id="UP001063033">
    <property type="component" value="Segment"/>
</dbReference>
<keyword evidence="2" id="KW-1185">Reference proteome</keyword>